<name>A0A1H8NT89_9SPHI</name>
<dbReference type="InterPro" id="IPR023296">
    <property type="entry name" value="Glyco_hydro_beta-prop_sf"/>
</dbReference>
<evidence type="ECO:0000256" key="1">
    <source>
        <dbReference type="ARBA" id="ARBA00009865"/>
    </source>
</evidence>
<dbReference type="PANTHER" id="PTHR35279">
    <property type="match status" value="1"/>
</dbReference>
<dbReference type="Gene3D" id="2.115.10.20">
    <property type="entry name" value="Glycosyl hydrolase domain, family 43"/>
    <property type="match status" value="3"/>
</dbReference>
<accession>A0A1H8NT89</accession>
<dbReference type="OrthoDB" id="2534034at2"/>
<evidence type="ECO:0000256" key="5">
    <source>
        <dbReference type="SAM" id="SignalP"/>
    </source>
</evidence>
<dbReference type="Proteomes" id="UP000198942">
    <property type="component" value="Unassembled WGS sequence"/>
</dbReference>
<evidence type="ECO:0000256" key="3">
    <source>
        <dbReference type="ARBA" id="ARBA00023295"/>
    </source>
</evidence>
<dbReference type="GO" id="GO:0004553">
    <property type="term" value="F:hydrolase activity, hydrolyzing O-glycosyl compounds"/>
    <property type="evidence" value="ECO:0007669"/>
    <property type="project" value="InterPro"/>
</dbReference>
<dbReference type="SUPFAM" id="SSF75005">
    <property type="entry name" value="Arabinanase/levansucrase/invertase"/>
    <property type="match status" value="1"/>
</dbReference>
<comment type="similarity">
    <text evidence="1 4">Belongs to the glycosyl hydrolase 43 family.</text>
</comment>
<protein>
    <submittedName>
        <fullName evidence="6">Glycosyl hydrolases family 43</fullName>
    </submittedName>
</protein>
<organism evidence="6 7">
    <name type="scientific">Mucilaginibacter gossypiicola</name>
    <dbReference type="NCBI Taxonomy" id="551995"/>
    <lineage>
        <taxon>Bacteria</taxon>
        <taxon>Pseudomonadati</taxon>
        <taxon>Bacteroidota</taxon>
        <taxon>Sphingobacteriia</taxon>
        <taxon>Sphingobacteriales</taxon>
        <taxon>Sphingobacteriaceae</taxon>
        <taxon>Mucilaginibacter</taxon>
    </lineage>
</organism>
<evidence type="ECO:0000313" key="7">
    <source>
        <dbReference type="Proteomes" id="UP000198942"/>
    </source>
</evidence>
<keyword evidence="5" id="KW-0732">Signal</keyword>
<evidence type="ECO:0000313" key="6">
    <source>
        <dbReference type="EMBL" id="SEO32840.1"/>
    </source>
</evidence>
<proteinExistence type="inferred from homology"/>
<keyword evidence="3 4" id="KW-0326">Glycosidase</keyword>
<dbReference type="GO" id="GO:0005975">
    <property type="term" value="P:carbohydrate metabolic process"/>
    <property type="evidence" value="ECO:0007669"/>
    <property type="project" value="InterPro"/>
</dbReference>
<dbReference type="EMBL" id="FOCL01000007">
    <property type="protein sequence ID" value="SEO32840.1"/>
    <property type="molecule type" value="Genomic_DNA"/>
</dbReference>
<reference evidence="7" key="1">
    <citation type="submission" date="2016-10" db="EMBL/GenBank/DDBJ databases">
        <authorList>
            <person name="Varghese N."/>
            <person name="Submissions S."/>
        </authorList>
    </citation>
    <scope>NUCLEOTIDE SEQUENCE [LARGE SCALE GENOMIC DNA]</scope>
    <source>
        <strain evidence="7">Gh-48</strain>
    </source>
</reference>
<keyword evidence="7" id="KW-1185">Reference proteome</keyword>
<dbReference type="AlphaFoldDB" id="A0A1H8NT89"/>
<dbReference type="Pfam" id="PF04616">
    <property type="entry name" value="Glyco_hydro_43"/>
    <property type="match status" value="1"/>
</dbReference>
<dbReference type="STRING" id="551995.SAMN05192574_10787"/>
<sequence length="327" mass="36580">MKPIINLLFVLILGIAPALAQQPKMMFGDTTALGRPFSKDPMVIKFKGRYLMYYSVHMPVKNDGDGMQGWQIGIATSNDLFNWKRIGEIAPEAAYEKQGLCAPGAIIRNDTIHLFYQTYGNGPKDAICHATSTDGLHFTRDASNPVFRPTGRWTNGRAIDAEVHLFNNQYFLYFATRDSSGRIQQQGVAVTSAKSSFDRSSWKQAADKSILYPQLPWEGMCVEGASIITHNKKLYMFYAGSYNNAPQQIGVAVSTDGINWNRLSNQPFLKNGKPGEWNSSESGHPGIFQDTDGKTWLFYQGNNDNGHTWYLSNLPIGWKTDGPYLIK</sequence>
<dbReference type="RefSeq" id="WP_091214113.1">
    <property type="nucleotide sequence ID" value="NZ_FOCL01000007.1"/>
</dbReference>
<feature type="chain" id="PRO_5011777764" evidence="5">
    <location>
        <begin position="21"/>
        <end position="327"/>
    </location>
</feature>
<evidence type="ECO:0000256" key="4">
    <source>
        <dbReference type="RuleBase" id="RU361187"/>
    </source>
</evidence>
<dbReference type="PANTHER" id="PTHR35279:SF1">
    <property type="entry name" value="ARABINANASE_LEVANSUCRASE_INVERTASE"/>
    <property type="match status" value="1"/>
</dbReference>
<dbReference type="InterPro" id="IPR006710">
    <property type="entry name" value="Glyco_hydro_43"/>
</dbReference>
<gene>
    <name evidence="6" type="ORF">SAMN05192574_10787</name>
</gene>
<evidence type="ECO:0000256" key="2">
    <source>
        <dbReference type="ARBA" id="ARBA00022801"/>
    </source>
</evidence>
<keyword evidence="2 4" id="KW-0378">Hydrolase</keyword>
<feature type="signal peptide" evidence="5">
    <location>
        <begin position="1"/>
        <end position="20"/>
    </location>
</feature>